<organism evidence="1 2">
    <name type="scientific">Candidatus Alistipes avicola</name>
    <dbReference type="NCBI Taxonomy" id="2838432"/>
    <lineage>
        <taxon>Bacteria</taxon>
        <taxon>Pseudomonadati</taxon>
        <taxon>Bacteroidota</taxon>
        <taxon>Bacteroidia</taxon>
        <taxon>Bacteroidales</taxon>
        <taxon>Rikenellaceae</taxon>
        <taxon>Alistipes</taxon>
    </lineage>
</organism>
<dbReference type="Proteomes" id="UP000824259">
    <property type="component" value="Unassembled WGS sequence"/>
</dbReference>
<dbReference type="CDD" id="cd12871">
    <property type="entry name" value="Bacuni_01323_like"/>
    <property type="match status" value="1"/>
</dbReference>
<proteinExistence type="predicted"/>
<dbReference type="AlphaFoldDB" id="A0A9D2L3X1"/>
<protein>
    <submittedName>
        <fullName evidence="1">DUF4595 domain-containing protein</fullName>
    </submittedName>
</protein>
<reference evidence="1" key="1">
    <citation type="journal article" date="2021" name="PeerJ">
        <title>Extensive microbial diversity within the chicken gut microbiome revealed by metagenomics and culture.</title>
        <authorList>
            <person name="Gilroy R."/>
            <person name="Ravi A."/>
            <person name="Getino M."/>
            <person name="Pursley I."/>
            <person name="Horton D.L."/>
            <person name="Alikhan N.F."/>
            <person name="Baker D."/>
            <person name="Gharbi K."/>
            <person name="Hall N."/>
            <person name="Watson M."/>
            <person name="Adriaenssens E.M."/>
            <person name="Foster-Nyarko E."/>
            <person name="Jarju S."/>
            <person name="Secka A."/>
            <person name="Antonio M."/>
            <person name="Oren A."/>
            <person name="Chaudhuri R.R."/>
            <person name="La Ragione R."/>
            <person name="Hildebrand F."/>
            <person name="Pallen M.J."/>
        </authorList>
    </citation>
    <scope>NUCLEOTIDE SEQUENCE</scope>
    <source>
        <strain evidence="1">CHK169-11906</strain>
    </source>
</reference>
<accession>A0A9D2L3X1</accession>
<sequence>MMKKILFCFIVAALLCGCETEENGGEPVCPVTEVSVPASSAENPVMPGSPVTIQGKGFTSDSEIWLRSVVKAADVQAVITNVTATALTFTAPEVFGEQFVLLRENGDEWMLGTLVFARQTDSGDGEDVEILPKKIIKSVFTDEESEYISFYSYDAEGRLTKIETQSGSYGDVLEIVYGQDEVTMQYTEPDFQSNTTFSLANGRAVRCIESEPGTQWETDYAYDAKGYLTGITFAVTEDGLGPNTYDGTLTIGEGGWLQRYAVTEKAVENGDSYGPYSIVFTPNKSVLNNLNLDLLGSGDFLEEIDELSLSYAYLLNIGGTRTKYLPQEFTLTDVEGYSYTVKYDYEFNGEYLSEIRIASDGITFSMRLYYEE</sequence>
<dbReference type="Gene3D" id="2.60.40.3920">
    <property type="match status" value="1"/>
</dbReference>
<dbReference type="PROSITE" id="PS51257">
    <property type="entry name" value="PROKAR_LIPOPROTEIN"/>
    <property type="match status" value="1"/>
</dbReference>
<evidence type="ECO:0000313" key="1">
    <source>
        <dbReference type="EMBL" id="HJA98664.1"/>
    </source>
</evidence>
<dbReference type="EMBL" id="DWYR01000009">
    <property type="protein sequence ID" value="HJA98664.1"/>
    <property type="molecule type" value="Genomic_DNA"/>
</dbReference>
<name>A0A9D2L3X1_9BACT</name>
<evidence type="ECO:0000313" key="2">
    <source>
        <dbReference type="Proteomes" id="UP000824259"/>
    </source>
</evidence>
<comment type="caution">
    <text evidence="1">The sequence shown here is derived from an EMBL/GenBank/DDBJ whole genome shotgun (WGS) entry which is preliminary data.</text>
</comment>
<reference evidence="1" key="2">
    <citation type="submission" date="2021-04" db="EMBL/GenBank/DDBJ databases">
        <authorList>
            <person name="Gilroy R."/>
        </authorList>
    </citation>
    <scope>NUCLEOTIDE SEQUENCE</scope>
    <source>
        <strain evidence="1">CHK169-11906</strain>
    </source>
</reference>
<gene>
    <name evidence="1" type="ORF">H9779_03580</name>
</gene>